<dbReference type="InterPro" id="IPR000415">
    <property type="entry name" value="Nitroreductase-like"/>
</dbReference>
<dbReference type="GO" id="GO:0016491">
    <property type="term" value="F:oxidoreductase activity"/>
    <property type="evidence" value="ECO:0007669"/>
    <property type="project" value="UniProtKB-KW"/>
</dbReference>
<name>I8TEH8_9GAMM</name>
<comment type="caution">
    <text evidence="7">The sequence shown here is derived from an EMBL/GenBank/DDBJ whole genome shotgun (WGS) entry which is preliminary data.</text>
</comment>
<dbReference type="PANTHER" id="PTHR43673:SF2">
    <property type="entry name" value="NITROREDUCTASE"/>
    <property type="match status" value="1"/>
</dbReference>
<evidence type="ECO:0000313" key="8">
    <source>
        <dbReference type="Proteomes" id="UP000003704"/>
    </source>
</evidence>
<evidence type="ECO:0000256" key="4">
    <source>
        <dbReference type="ARBA" id="ARBA00022643"/>
    </source>
</evidence>
<gene>
    <name evidence="7" type="ORF">WQQ_22350</name>
</gene>
<dbReference type="Proteomes" id="UP000003704">
    <property type="component" value="Unassembled WGS sequence"/>
</dbReference>
<dbReference type="PANTHER" id="PTHR43673">
    <property type="entry name" value="NAD(P)H NITROREDUCTASE YDGI-RELATED"/>
    <property type="match status" value="1"/>
</dbReference>
<evidence type="ECO:0000256" key="5">
    <source>
        <dbReference type="ARBA" id="ARBA00023002"/>
    </source>
</evidence>
<comment type="similarity">
    <text evidence="2">Belongs to the nitroreductase family.</text>
</comment>
<dbReference type="PATRIC" id="fig|1172194.4.peg.2159"/>
<organism evidence="7 8">
    <name type="scientific">Hydrocarboniphaga effusa AP103</name>
    <dbReference type="NCBI Taxonomy" id="1172194"/>
    <lineage>
        <taxon>Bacteria</taxon>
        <taxon>Pseudomonadati</taxon>
        <taxon>Pseudomonadota</taxon>
        <taxon>Gammaproteobacteria</taxon>
        <taxon>Nevskiales</taxon>
        <taxon>Nevskiaceae</taxon>
        <taxon>Hydrocarboniphaga</taxon>
    </lineage>
</organism>
<dbReference type="Pfam" id="PF00881">
    <property type="entry name" value="Nitroreductase"/>
    <property type="match status" value="1"/>
</dbReference>
<dbReference type="CDD" id="cd02136">
    <property type="entry name" value="PnbA_NfnB-like"/>
    <property type="match status" value="1"/>
</dbReference>
<evidence type="ECO:0000256" key="3">
    <source>
        <dbReference type="ARBA" id="ARBA00022630"/>
    </source>
</evidence>
<dbReference type="EMBL" id="AKGD01000001">
    <property type="protein sequence ID" value="EIT72098.1"/>
    <property type="molecule type" value="Genomic_DNA"/>
</dbReference>
<sequence>MISVSQALQQRISVRAFLDKPVSEALLREVLEAARWSPSGGNLQPWRVIAVAGREREAVIDLARNGQWASQGGAEDGGYAIYPPSLWEPFRSRRFAIGEAMYALLGIGRDDKQGRLANFARNYEFFGAPVGLFFVIDRRMGHGQWAHMGMFMQSLMLAATERGLGTCAQEAWGVYRGRLHKHFGLAASELLYCGMALGYADPDAPVNRLRSERASVDEIATLRGF</sequence>
<dbReference type="AlphaFoldDB" id="I8TEH8"/>
<accession>I8TEH8</accession>
<evidence type="ECO:0000313" key="7">
    <source>
        <dbReference type="EMBL" id="EIT72098.1"/>
    </source>
</evidence>
<keyword evidence="4" id="KW-0288">FMN</keyword>
<keyword evidence="5" id="KW-0560">Oxidoreductase</keyword>
<dbReference type="SUPFAM" id="SSF55469">
    <property type="entry name" value="FMN-dependent nitroreductase-like"/>
    <property type="match status" value="1"/>
</dbReference>
<keyword evidence="8" id="KW-1185">Reference proteome</keyword>
<proteinExistence type="inferred from homology"/>
<keyword evidence="3" id="KW-0285">Flavoprotein</keyword>
<dbReference type="RefSeq" id="WP_007185178.1">
    <property type="nucleotide sequence ID" value="NZ_AKGD01000001.1"/>
</dbReference>
<comment type="cofactor">
    <cofactor evidence="1">
        <name>FMN</name>
        <dbReference type="ChEBI" id="CHEBI:58210"/>
    </cofactor>
</comment>
<dbReference type="InterPro" id="IPR029479">
    <property type="entry name" value="Nitroreductase"/>
</dbReference>
<evidence type="ECO:0000256" key="2">
    <source>
        <dbReference type="ARBA" id="ARBA00007118"/>
    </source>
</evidence>
<dbReference type="Gene3D" id="3.40.109.10">
    <property type="entry name" value="NADH Oxidase"/>
    <property type="match status" value="1"/>
</dbReference>
<protein>
    <submittedName>
        <fullName evidence="7">NADH dehydrogenase</fullName>
    </submittedName>
</protein>
<reference evidence="7 8" key="1">
    <citation type="journal article" date="2012" name="J. Bacteriol.">
        <title>Genome Sequence of n-Alkane-Degrading Hydrocarboniphaga effusa Strain AP103T (ATCC BAA-332T).</title>
        <authorList>
            <person name="Chang H.K."/>
            <person name="Zylstra G.J."/>
            <person name="Chae J.C."/>
        </authorList>
    </citation>
    <scope>NUCLEOTIDE SEQUENCE [LARGE SCALE GENOMIC DNA]</scope>
    <source>
        <strain evidence="7 8">AP103</strain>
    </source>
</reference>
<dbReference type="STRING" id="1172194.WQQ_22350"/>
<evidence type="ECO:0000259" key="6">
    <source>
        <dbReference type="Pfam" id="PF00881"/>
    </source>
</evidence>
<evidence type="ECO:0000256" key="1">
    <source>
        <dbReference type="ARBA" id="ARBA00001917"/>
    </source>
</evidence>
<feature type="domain" description="Nitroreductase" evidence="6">
    <location>
        <begin position="9"/>
        <end position="199"/>
    </location>
</feature>